<evidence type="ECO:0000313" key="4">
    <source>
        <dbReference type="Proteomes" id="UP000001460"/>
    </source>
</evidence>
<dbReference type="EMBL" id="DS989727">
    <property type="protein sequence ID" value="EEA05770.1"/>
    <property type="molecule type" value="Genomic_DNA"/>
</dbReference>
<dbReference type="AlphaFoldDB" id="B6ABL8"/>
<keyword evidence="2" id="KW-0732">Signal</keyword>
<feature type="transmembrane region" description="Helical" evidence="1">
    <location>
        <begin position="112"/>
        <end position="130"/>
    </location>
</feature>
<feature type="transmembrane region" description="Helical" evidence="1">
    <location>
        <begin position="164"/>
        <end position="182"/>
    </location>
</feature>
<keyword evidence="4" id="KW-1185">Reference proteome</keyword>
<organism evidence="3 4">
    <name type="scientific">Cryptosporidium muris (strain RN66)</name>
    <dbReference type="NCBI Taxonomy" id="441375"/>
    <lineage>
        <taxon>Eukaryota</taxon>
        <taxon>Sar</taxon>
        <taxon>Alveolata</taxon>
        <taxon>Apicomplexa</taxon>
        <taxon>Conoidasida</taxon>
        <taxon>Coccidia</taxon>
        <taxon>Eucoccidiorida</taxon>
        <taxon>Eimeriorina</taxon>
        <taxon>Cryptosporidiidae</taxon>
        <taxon>Cryptosporidium</taxon>
    </lineage>
</organism>
<feature type="transmembrane region" description="Helical" evidence="1">
    <location>
        <begin position="253"/>
        <end position="270"/>
    </location>
</feature>
<sequence length="390" mass="44640">MHMLNTLLALFATLYSFNVAYSSTIHDMSLNYAKNFQIKPHQKNMYINNDSPEIPVSIKDVKPIKYPRYPATGMRLGKTKSNKQELSRKYTQPLMNLPELNYQFISSSMSRFITTVCIMSALPFLVLSLFGDTGDFIFAQFGALSGLFGFLLGLIIFSAVLPDLLTMIISVLAGIINIYSTLRMTRVREMPYTSILFFCFIMGNLIYQILAGIPIYALSPLYTGLSGAVLLKFLTVFGSEFTNLLTFQISLKFFYFLFVLIFGIISYQLLPDGLKHSNITEKQSEDEILRLHKYTQAISSITLTYPVVAFISQMLYISDIFITSPLDPLSFFYIPSQFHITYPSTSILLTIWILLIILTYLFRTKISNRDNYKPSFVKNLIDHWKTEETH</sequence>
<proteinExistence type="predicted"/>
<dbReference type="GeneID" id="6994960"/>
<protein>
    <recommendedName>
        <fullName evidence="5">Transmembrane protein</fullName>
    </recommendedName>
</protein>
<dbReference type="Proteomes" id="UP000001460">
    <property type="component" value="Unassembled WGS sequence"/>
</dbReference>
<feature type="signal peptide" evidence="2">
    <location>
        <begin position="1"/>
        <end position="22"/>
    </location>
</feature>
<feature type="transmembrane region" description="Helical" evidence="1">
    <location>
        <begin position="137"/>
        <end position="158"/>
    </location>
</feature>
<dbReference type="RefSeq" id="XP_002140119.1">
    <property type="nucleotide sequence ID" value="XM_002140083.1"/>
</dbReference>
<evidence type="ECO:0000256" key="1">
    <source>
        <dbReference type="SAM" id="Phobius"/>
    </source>
</evidence>
<reference evidence="3" key="1">
    <citation type="submission" date="2008-06" db="EMBL/GenBank/DDBJ databases">
        <authorList>
            <person name="Lorenzi H."/>
            <person name="Inman J."/>
            <person name="Miller J."/>
            <person name="Schobel S."/>
            <person name="Amedeo P."/>
            <person name="Caler E.V."/>
            <person name="da Silva J."/>
        </authorList>
    </citation>
    <scope>NUCLEOTIDE SEQUENCE [LARGE SCALE GENOMIC DNA]</scope>
    <source>
        <strain evidence="3">RN66</strain>
    </source>
</reference>
<feature type="chain" id="PRO_5002842174" description="Transmembrane protein" evidence="2">
    <location>
        <begin position="23"/>
        <end position="390"/>
    </location>
</feature>
<dbReference type="OrthoDB" id="343555at2759"/>
<feature type="transmembrane region" description="Helical" evidence="1">
    <location>
        <begin position="194"/>
        <end position="215"/>
    </location>
</feature>
<evidence type="ECO:0000313" key="3">
    <source>
        <dbReference type="EMBL" id="EEA05770.1"/>
    </source>
</evidence>
<name>B6ABL8_CRYMR</name>
<evidence type="ECO:0000256" key="2">
    <source>
        <dbReference type="SAM" id="SignalP"/>
    </source>
</evidence>
<dbReference type="VEuPathDB" id="CryptoDB:CMU_027800"/>
<feature type="transmembrane region" description="Helical" evidence="1">
    <location>
        <begin position="340"/>
        <end position="362"/>
    </location>
</feature>
<keyword evidence="1" id="KW-0812">Transmembrane</keyword>
<gene>
    <name evidence="3" type="ORF">CMU_027800</name>
</gene>
<evidence type="ECO:0008006" key="5">
    <source>
        <dbReference type="Google" id="ProtNLM"/>
    </source>
</evidence>
<accession>B6ABL8</accession>
<keyword evidence="1" id="KW-0472">Membrane</keyword>
<keyword evidence="1" id="KW-1133">Transmembrane helix</keyword>